<dbReference type="GO" id="GO:0005829">
    <property type="term" value="C:cytosol"/>
    <property type="evidence" value="ECO:0007669"/>
    <property type="project" value="TreeGrafter"/>
</dbReference>
<evidence type="ECO:0000256" key="2">
    <source>
        <dbReference type="ARBA" id="ARBA00022840"/>
    </source>
</evidence>
<dbReference type="InterPro" id="IPR027417">
    <property type="entry name" value="P-loop_NTPase"/>
</dbReference>
<dbReference type="PANTHER" id="PTHR30473:SF2">
    <property type="entry name" value="PIN DOMAIN-CONTAINING PROTEIN"/>
    <property type="match status" value="1"/>
</dbReference>
<dbReference type="Proteomes" id="UP000229342">
    <property type="component" value="Unassembled WGS sequence"/>
</dbReference>
<organism evidence="5 6">
    <name type="scientific">Candidatus Taylorbacteria bacterium CG11_big_fil_rev_8_21_14_0_20_46_11</name>
    <dbReference type="NCBI Taxonomy" id="1975025"/>
    <lineage>
        <taxon>Bacteria</taxon>
        <taxon>Candidatus Tayloriibacteriota</taxon>
    </lineage>
</organism>
<feature type="region of interest" description="Disordered" evidence="3">
    <location>
        <begin position="1"/>
        <end position="33"/>
    </location>
</feature>
<evidence type="ECO:0000256" key="1">
    <source>
        <dbReference type="ARBA" id="ARBA00022741"/>
    </source>
</evidence>
<dbReference type="PANTHER" id="PTHR30473">
    <property type="entry name" value="PROTEIN PHOH"/>
    <property type="match status" value="1"/>
</dbReference>
<feature type="compositionally biased region" description="Polar residues" evidence="3">
    <location>
        <begin position="12"/>
        <end position="21"/>
    </location>
</feature>
<sequence length="388" mass="42867">MPVFEVADQKDQTNGNSTQTRKTLKKKGVPPMGSRMRLEFNLQEHGSNGNRHFQPSSVSLSFVGDESEKTEGPAMLSPEELGAVVHITAPATHFTKFEAGKILPLNEIGVDEYDWKALPTNQPIVFGDGEKKCALGIYKKADECIRFVPKPPAQRPKDGIFPLNNAQALALGLMLDPKIKLVTIIGKTGSGKSLLALLAWWKMIHGDRRRKNVAGSPVLQEDSRSEAEPRKHLTVFRPTVENGSPQGYLPGDLRDKFGPWARPVLDNLSFIRSAFPDTSAGPLRFVDGCTISPITYERGMTIRNGVIVVDDAQNLKREEIITLVTRPDDETKVFLNGDPDQVDNRALTKQNNGLIHCARRTRDKELCAVIYLPRCVRGPLAALLADCL</sequence>
<dbReference type="AlphaFoldDB" id="A0A2H0KDC8"/>
<evidence type="ECO:0000259" key="4">
    <source>
        <dbReference type="Pfam" id="PF02562"/>
    </source>
</evidence>
<gene>
    <name evidence="5" type="ORF">COV91_03360</name>
</gene>
<protein>
    <recommendedName>
        <fullName evidence="4">PhoH-like protein domain-containing protein</fullName>
    </recommendedName>
</protein>
<dbReference type="SUPFAM" id="SSF52540">
    <property type="entry name" value="P-loop containing nucleoside triphosphate hydrolases"/>
    <property type="match status" value="1"/>
</dbReference>
<proteinExistence type="predicted"/>
<dbReference type="Pfam" id="PF02562">
    <property type="entry name" value="PhoH"/>
    <property type="match status" value="1"/>
</dbReference>
<dbReference type="InterPro" id="IPR003714">
    <property type="entry name" value="PhoH"/>
</dbReference>
<dbReference type="GO" id="GO:0005524">
    <property type="term" value="F:ATP binding"/>
    <property type="evidence" value="ECO:0007669"/>
    <property type="project" value="UniProtKB-KW"/>
</dbReference>
<keyword evidence="2" id="KW-0067">ATP-binding</keyword>
<feature type="domain" description="PhoH-like protein" evidence="4">
    <location>
        <begin position="231"/>
        <end position="383"/>
    </location>
</feature>
<name>A0A2H0KDC8_9BACT</name>
<dbReference type="EMBL" id="PCVG01000043">
    <property type="protein sequence ID" value="PIQ68583.1"/>
    <property type="molecule type" value="Genomic_DNA"/>
</dbReference>
<evidence type="ECO:0000313" key="5">
    <source>
        <dbReference type="EMBL" id="PIQ68583.1"/>
    </source>
</evidence>
<comment type="caution">
    <text evidence="5">The sequence shown here is derived from an EMBL/GenBank/DDBJ whole genome shotgun (WGS) entry which is preliminary data.</text>
</comment>
<feature type="region of interest" description="Disordered" evidence="3">
    <location>
        <begin position="212"/>
        <end position="231"/>
    </location>
</feature>
<evidence type="ECO:0000313" key="6">
    <source>
        <dbReference type="Proteomes" id="UP000229342"/>
    </source>
</evidence>
<dbReference type="Gene3D" id="3.40.50.300">
    <property type="entry name" value="P-loop containing nucleotide triphosphate hydrolases"/>
    <property type="match status" value="1"/>
</dbReference>
<accession>A0A2H0KDC8</accession>
<dbReference type="InterPro" id="IPR051451">
    <property type="entry name" value="PhoH2-like"/>
</dbReference>
<reference evidence="5 6" key="1">
    <citation type="submission" date="2017-09" db="EMBL/GenBank/DDBJ databases">
        <title>Depth-based differentiation of microbial function through sediment-hosted aquifers and enrichment of novel symbionts in the deep terrestrial subsurface.</title>
        <authorList>
            <person name="Probst A.J."/>
            <person name="Ladd B."/>
            <person name="Jarett J.K."/>
            <person name="Geller-Mcgrath D.E."/>
            <person name="Sieber C.M."/>
            <person name="Emerson J.B."/>
            <person name="Anantharaman K."/>
            <person name="Thomas B.C."/>
            <person name="Malmstrom R."/>
            <person name="Stieglmeier M."/>
            <person name="Klingl A."/>
            <person name="Woyke T."/>
            <person name="Ryan C.M."/>
            <person name="Banfield J.F."/>
        </authorList>
    </citation>
    <scope>NUCLEOTIDE SEQUENCE [LARGE SCALE GENOMIC DNA]</scope>
    <source>
        <strain evidence="5">CG11_big_fil_rev_8_21_14_0_20_46_11</strain>
    </source>
</reference>
<evidence type="ECO:0000256" key="3">
    <source>
        <dbReference type="SAM" id="MobiDB-lite"/>
    </source>
</evidence>
<feature type="compositionally biased region" description="Basic and acidic residues" evidence="3">
    <location>
        <begin position="221"/>
        <end position="231"/>
    </location>
</feature>
<keyword evidence="1" id="KW-0547">Nucleotide-binding</keyword>